<evidence type="ECO:0000256" key="1">
    <source>
        <dbReference type="SAM" id="MobiDB-lite"/>
    </source>
</evidence>
<dbReference type="InParanoid" id="A0A5J5EMS7"/>
<dbReference type="EMBL" id="VXIS01000191">
    <property type="protein sequence ID" value="KAA8897825.1"/>
    <property type="molecule type" value="Genomic_DNA"/>
</dbReference>
<keyword evidence="3" id="KW-1185">Reference proteome</keyword>
<accession>A0A5J5EMS7</accession>
<reference evidence="2 3" key="1">
    <citation type="submission" date="2019-09" db="EMBL/GenBank/DDBJ databases">
        <title>Draft genome of the ectomycorrhizal ascomycete Sphaerosporella brunnea.</title>
        <authorList>
            <consortium name="DOE Joint Genome Institute"/>
            <person name="Benucci G.M."/>
            <person name="Marozzi G."/>
            <person name="Antonielli L."/>
            <person name="Sanchez S."/>
            <person name="Marco P."/>
            <person name="Wang X."/>
            <person name="Falini L.B."/>
            <person name="Barry K."/>
            <person name="Haridas S."/>
            <person name="Lipzen A."/>
            <person name="Labutti K."/>
            <person name="Grigoriev I.V."/>
            <person name="Murat C."/>
            <person name="Martin F."/>
            <person name="Albertini E."/>
            <person name="Donnini D."/>
            <person name="Bonito G."/>
        </authorList>
    </citation>
    <scope>NUCLEOTIDE SEQUENCE [LARGE SCALE GENOMIC DNA]</scope>
    <source>
        <strain evidence="2 3">Sb_GMNB300</strain>
    </source>
</reference>
<dbReference type="Proteomes" id="UP000326924">
    <property type="component" value="Unassembled WGS sequence"/>
</dbReference>
<evidence type="ECO:0000313" key="2">
    <source>
        <dbReference type="EMBL" id="KAA8897825.1"/>
    </source>
</evidence>
<evidence type="ECO:0000313" key="3">
    <source>
        <dbReference type="Proteomes" id="UP000326924"/>
    </source>
</evidence>
<gene>
    <name evidence="2" type="ORF">FN846DRAFT_910228</name>
</gene>
<feature type="region of interest" description="Disordered" evidence="1">
    <location>
        <begin position="1"/>
        <end position="23"/>
    </location>
</feature>
<name>A0A5J5EMS7_9PEZI</name>
<protein>
    <submittedName>
        <fullName evidence="2">Uncharacterized protein</fullName>
    </submittedName>
</protein>
<proteinExistence type="predicted"/>
<organism evidence="2 3">
    <name type="scientific">Sphaerosporella brunnea</name>
    <dbReference type="NCBI Taxonomy" id="1250544"/>
    <lineage>
        <taxon>Eukaryota</taxon>
        <taxon>Fungi</taxon>
        <taxon>Dikarya</taxon>
        <taxon>Ascomycota</taxon>
        <taxon>Pezizomycotina</taxon>
        <taxon>Pezizomycetes</taxon>
        <taxon>Pezizales</taxon>
        <taxon>Pyronemataceae</taxon>
        <taxon>Sphaerosporella</taxon>
    </lineage>
</organism>
<comment type="caution">
    <text evidence="2">The sequence shown here is derived from an EMBL/GenBank/DDBJ whole genome shotgun (WGS) entry which is preliminary data.</text>
</comment>
<sequence length="142" mass="15304">MHPSAPQTTAAAGTFNAQPTSSHLQAGHVETTNVERMRSLIAGFINGRSLPTSETKYLRAQQYGALLLVLQEPNPECLAAVETACCQSCKALRFEYNARSKLALLEIPSVLHQYAGNGFFSSAVFDVLSPAGGKRLRVKSHS</sequence>
<dbReference type="AlphaFoldDB" id="A0A5J5EMS7"/>